<keyword evidence="5" id="KW-1185">Reference proteome</keyword>
<dbReference type="PANTHER" id="PTHR43685">
    <property type="entry name" value="GLYCOSYLTRANSFERASE"/>
    <property type="match status" value="1"/>
</dbReference>
<evidence type="ECO:0000259" key="1">
    <source>
        <dbReference type="Pfam" id="PF00535"/>
    </source>
</evidence>
<dbReference type="EMBL" id="PGTD01000016">
    <property type="protein sequence ID" value="PJE28792.1"/>
    <property type="molecule type" value="Genomic_DNA"/>
</dbReference>
<protein>
    <submittedName>
        <fullName evidence="3">Glycosyl transferase family 2</fullName>
    </submittedName>
    <submittedName>
        <fullName evidence="2">Glycosyltransferase family 2 protein</fullName>
    </submittedName>
</protein>
<dbReference type="Proteomes" id="UP000231655">
    <property type="component" value="Unassembled WGS sequence"/>
</dbReference>
<dbReference type="Proteomes" id="UP000231702">
    <property type="component" value="Unassembled WGS sequence"/>
</dbReference>
<proteinExistence type="predicted"/>
<evidence type="ECO:0000313" key="2">
    <source>
        <dbReference type="EMBL" id="PJE28792.1"/>
    </source>
</evidence>
<dbReference type="CDD" id="cd00761">
    <property type="entry name" value="Glyco_tranf_GTA_type"/>
    <property type="match status" value="1"/>
</dbReference>
<dbReference type="PANTHER" id="PTHR43685:SF2">
    <property type="entry name" value="GLYCOSYLTRANSFERASE 2-LIKE DOMAIN-CONTAINING PROTEIN"/>
    <property type="match status" value="1"/>
</dbReference>
<evidence type="ECO:0000313" key="5">
    <source>
        <dbReference type="Proteomes" id="UP000231702"/>
    </source>
</evidence>
<dbReference type="RefSeq" id="WP_097145116.1">
    <property type="nucleotide sequence ID" value="NZ_OBEA01000002.1"/>
</dbReference>
<dbReference type="InterPro" id="IPR050834">
    <property type="entry name" value="Glycosyltransf_2"/>
</dbReference>
<dbReference type="GO" id="GO:0016740">
    <property type="term" value="F:transferase activity"/>
    <property type="evidence" value="ECO:0007669"/>
    <property type="project" value="UniProtKB-KW"/>
</dbReference>
<dbReference type="Gene3D" id="3.90.550.10">
    <property type="entry name" value="Spore Coat Polysaccharide Biosynthesis Protein SpsA, Chain A"/>
    <property type="match status" value="1"/>
</dbReference>
<dbReference type="AlphaFoldDB" id="A0A285IKF3"/>
<keyword evidence="3" id="KW-0808">Transferase</keyword>
<dbReference type="InterPro" id="IPR029044">
    <property type="entry name" value="Nucleotide-diphossugar_trans"/>
</dbReference>
<name>A0A285IKF3_9RHOB</name>
<dbReference type="Pfam" id="PF00535">
    <property type="entry name" value="Glycos_transf_2"/>
    <property type="match status" value="1"/>
</dbReference>
<organism evidence="3 4">
    <name type="scientific">Pseudooceanicola antarcticus</name>
    <dbReference type="NCBI Taxonomy" id="1247613"/>
    <lineage>
        <taxon>Bacteria</taxon>
        <taxon>Pseudomonadati</taxon>
        <taxon>Pseudomonadota</taxon>
        <taxon>Alphaproteobacteria</taxon>
        <taxon>Rhodobacterales</taxon>
        <taxon>Paracoccaceae</taxon>
        <taxon>Pseudooceanicola</taxon>
    </lineage>
</organism>
<dbReference type="SUPFAM" id="SSF53448">
    <property type="entry name" value="Nucleotide-diphospho-sugar transferases"/>
    <property type="match status" value="1"/>
</dbReference>
<gene>
    <name evidence="2" type="ORF">CVM39_10015</name>
    <name evidence="3" type="ORF">SAMN06297129_1366</name>
</gene>
<dbReference type="InterPro" id="IPR001173">
    <property type="entry name" value="Glyco_trans_2-like"/>
</dbReference>
<evidence type="ECO:0000313" key="4">
    <source>
        <dbReference type="Proteomes" id="UP000231655"/>
    </source>
</evidence>
<sequence length="334" mass="36714">MPHLISSTAPRVSIVVPAYNAAETLAETLGSLLAQTFQDFELLVIDDGSSDRTPAIARSFGDRRLRLIQQPNRGLAGARNSGIHHARGEYIGFCDADDLWRPEKLAAHVRHLETRPNVGISFSGSELIDSESQATGLAQRPRLTGITAAHVFKRNPIGNGSAPVIRRAALDAIAFRPAQETARDWWFDESFRQSEDIECWLRMMLTTDWEIEGLRGLLTRYRVAPGGLSAGITRQFAFWERMVEKLTPLAPEFFARETPVARAYQNRYLARRAVSAGNGAEAVNRMRASLACSKRPLLEEPVKTVTTLGATLVLAMAGPAAINRALALVGRRSA</sequence>
<accession>A0A285IKF3</accession>
<dbReference type="OrthoDB" id="7816590at2"/>
<feature type="domain" description="Glycosyltransferase 2-like" evidence="1">
    <location>
        <begin position="13"/>
        <end position="123"/>
    </location>
</feature>
<dbReference type="EMBL" id="OBEA01000002">
    <property type="protein sequence ID" value="SNY48227.1"/>
    <property type="molecule type" value="Genomic_DNA"/>
</dbReference>
<evidence type="ECO:0000313" key="3">
    <source>
        <dbReference type="EMBL" id="SNY48227.1"/>
    </source>
</evidence>
<reference evidence="3 4" key="1">
    <citation type="submission" date="2017-09" db="EMBL/GenBank/DDBJ databases">
        <authorList>
            <person name="Ehlers B."/>
            <person name="Leendertz F.H."/>
        </authorList>
    </citation>
    <scope>NUCLEOTIDE SEQUENCE [LARGE SCALE GENOMIC DNA]</scope>
    <source>
        <strain evidence="3 4">CGMCC 1.12662</strain>
    </source>
</reference>
<reference evidence="2 5" key="2">
    <citation type="journal article" date="2018" name="Int. J. Syst. Evol. Microbiol.">
        <title>Pseudooceanicola lipolyticus sp. nov., a marine alphaproteobacterium, reclassification of Oceanicola flagellatus as Pseudooceanicola flagellatus comb. nov. and emended description of the genus Pseudooceanicola.</title>
        <authorList>
            <person name="Huang M.-M."/>
            <person name="Guo L.-L."/>
            <person name="Wu Y.-H."/>
            <person name="Lai Q.-L."/>
            <person name="Shao Z.-Z."/>
            <person name="Wang C.-S."/>
            <person name="Wu M."/>
            <person name="Xu X.-W."/>
        </authorList>
    </citation>
    <scope>NUCLEOTIDE SEQUENCE [LARGE SCALE GENOMIC DNA]</scope>
    <source>
        <strain evidence="2 5">Ar-45</strain>
    </source>
</reference>